<sequence length="652" mass="74125">MGFSTWRPHLPHLPSSIPTSLRKPSSTALQLENGTISHVPGNLHKSSPNFHLLLSSLEHDADFCKTTMSAMIMNYPPPTIVSPFVDPEKKSDWEKEKLKGVLTYLEDRKVVKDNDLVMLVDGRETWFQLPSELMIRQYMNVVADGNRRVQKEYGKAFSQTIVFGAKKTCEGDDVACRHTPSSILPRDVYRTGEGLKETEELVPARYLDAETLMGPVQDLRVLFETALLVLEQGKSQYRTVQSVMKTLFGEQMLARRVYKKENRPAALKMYDHVSGALSGSKEPEETSNVILQGNRRNEFSIGLDYTHALFQPLIECAEDELLTTKRSNDTGTTQKHHPQMSHISSDLPSAFVNATGPFWRPDDTSHDPSPNDKSAYIDKLEYKYGLDKLPRRDTSWTNISLIQNKYTGAVPATFRTNHRSLPPGSEETPQSRVTNLSDTQAYNVDVAWTSLWYAGYERALLRRYFRTPQSPIGYHTAAVGGDLLWDQRGGRGGVWTAESGLWLPWGEVDGVCGSYEVISNVFGDKKGVWLHEDEDGGGKKGREQEEEELRKHIEEERKKDEEWMQKVEEERLKKERQEREQKEREQRERERQERERIEREQKAKEEADRQVIEDAAATAAASITVGEVANTGVGNAAPDFARGQRAQQRRRG</sequence>
<feature type="region of interest" description="Disordered" evidence="1">
    <location>
        <begin position="529"/>
        <end position="610"/>
    </location>
</feature>
<organism evidence="2 3">
    <name type="scientific">Paraconiothyrium brasiliense</name>
    <dbReference type="NCBI Taxonomy" id="300254"/>
    <lineage>
        <taxon>Eukaryota</taxon>
        <taxon>Fungi</taxon>
        <taxon>Dikarya</taxon>
        <taxon>Ascomycota</taxon>
        <taxon>Pezizomycotina</taxon>
        <taxon>Dothideomycetes</taxon>
        <taxon>Pleosporomycetidae</taxon>
        <taxon>Pleosporales</taxon>
        <taxon>Massarineae</taxon>
        <taxon>Didymosphaeriaceae</taxon>
        <taxon>Paraconiothyrium</taxon>
    </lineage>
</organism>
<comment type="caution">
    <text evidence="2">The sequence shown here is derived from an EMBL/GenBank/DDBJ whole genome shotgun (WGS) entry which is preliminary data.</text>
</comment>
<dbReference type="CDD" id="cd22997">
    <property type="entry name" value="GT_LH"/>
    <property type="match status" value="1"/>
</dbReference>
<evidence type="ECO:0000256" key="1">
    <source>
        <dbReference type="SAM" id="MobiDB-lite"/>
    </source>
</evidence>
<protein>
    <submittedName>
        <fullName evidence="2">Uncharacterized protein</fullName>
    </submittedName>
</protein>
<dbReference type="PANTHER" id="PTHR36587">
    <property type="entry name" value="EXPRESSION SITE-ASSOCIATED GENE 3 (ESAG3)-LIKE PROTEIN"/>
    <property type="match status" value="1"/>
</dbReference>
<name>A0ABR3R7H0_9PLEO</name>
<evidence type="ECO:0000313" key="2">
    <source>
        <dbReference type="EMBL" id="KAL1600380.1"/>
    </source>
</evidence>
<dbReference type="Proteomes" id="UP001521785">
    <property type="component" value="Unassembled WGS sequence"/>
</dbReference>
<dbReference type="PANTHER" id="PTHR36587:SF2">
    <property type="entry name" value="EXPRESSION SITE-ASSOCIATED GENE 3 (ESAG3)-LIKE PROTEIN"/>
    <property type="match status" value="1"/>
</dbReference>
<reference evidence="2 3" key="1">
    <citation type="submission" date="2024-02" db="EMBL/GenBank/DDBJ databases">
        <title>De novo assembly and annotation of 12 fungi associated with fruit tree decline syndrome in Ontario, Canada.</title>
        <authorList>
            <person name="Sulman M."/>
            <person name="Ellouze W."/>
            <person name="Ilyukhin E."/>
        </authorList>
    </citation>
    <scope>NUCLEOTIDE SEQUENCE [LARGE SCALE GENOMIC DNA]</scope>
    <source>
        <strain evidence="2 3">M42-189</strain>
    </source>
</reference>
<evidence type="ECO:0000313" key="3">
    <source>
        <dbReference type="Proteomes" id="UP001521785"/>
    </source>
</evidence>
<keyword evidence="3" id="KW-1185">Reference proteome</keyword>
<accession>A0ABR3R7H0</accession>
<gene>
    <name evidence="2" type="ORF">SLS60_006765</name>
</gene>
<dbReference type="EMBL" id="JAKJXO020000009">
    <property type="protein sequence ID" value="KAL1600380.1"/>
    <property type="molecule type" value="Genomic_DNA"/>
</dbReference>
<proteinExistence type="predicted"/>
<feature type="region of interest" description="Disordered" evidence="1">
    <location>
        <begin position="629"/>
        <end position="652"/>
    </location>
</feature>